<evidence type="ECO:0000256" key="13">
    <source>
        <dbReference type="ARBA" id="ARBA00025198"/>
    </source>
</evidence>
<comment type="subcellular location">
    <subcellularLocation>
        <location evidence="2">Endomembrane system</location>
    </subcellularLocation>
    <subcellularLocation>
        <location evidence="1">Membrane</location>
        <topology evidence="1">Single-pass membrane protein</topology>
    </subcellularLocation>
</comment>
<dbReference type="EMBL" id="FAXA01000430">
    <property type="protein sequence ID" value="CUV03512.1"/>
    <property type="molecule type" value="Genomic_DNA"/>
</dbReference>
<evidence type="ECO:0000256" key="2">
    <source>
        <dbReference type="ARBA" id="ARBA00004308"/>
    </source>
</evidence>
<keyword evidence="9 15" id="KW-1133">Transmembrane helix</keyword>
<keyword evidence="6" id="KW-0138">CF(0)</keyword>
<evidence type="ECO:0000256" key="9">
    <source>
        <dbReference type="ARBA" id="ARBA00022989"/>
    </source>
</evidence>
<keyword evidence="4" id="KW-0813">Transport</keyword>
<comment type="function">
    <text evidence="13">F(1)F(0) ATP synthase produces ATP from ADP in the presence of a proton or sodium gradient. F-type ATPases consist of two structural domains, F(1) containing the extramembraneous catalytic core and F(0) containing the membrane proton channel, linked together by a central stalk and a peripheral stalk. During catalysis, ATP synthesis in the catalytic domain of F(1) is coupled via a rotary mechanism of the central stalk subunits to proton translocation.</text>
</comment>
<accession>A0A160VBC3</accession>
<protein>
    <submittedName>
        <fullName evidence="16">ATP synthase F0 sector subunit b</fullName>
        <ecNumber evidence="16">3.6.3.14</ecNumber>
    </submittedName>
</protein>
<evidence type="ECO:0000256" key="10">
    <source>
        <dbReference type="ARBA" id="ARBA00023065"/>
    </source>
</evidence>
<dbReference type="InterPro" id="IPR028987">
    <property type="entry name" value="ATP_synth_B-like_membr_sf"/>
</dbReference>
<evidence type="ECO:0000256" key="8">
    <source>
        <dbReference type="ARBA" id="ARBA00022781"/>
    </source>
</evidence>
<dbReference type="CDD" id="cd06503">
    <property type="entry name" value="ATP-synt_Fo_b"/>
    <property type="match status" value="1"/>
</dbReference>
<dbReference type="InterPro" id="IPR005864">
    <property type="entry name" value="ATP_synth_F0_bsu_bac"/>
</dbReference>
<dbReference type="HAMAP" id="MF_01398">
    <property type="entry name" value="ATP_synth_b_bprime"/>
    <property type="match status" value="1"/>
</dbReference>
<dbReference type="AlphaFoldDB" id="A0A160VBC3"/>
<dbReference type="InterPro" id="IPR002146">
    <property type="entry name" value="ATP_synth_b/b'su_bac/chlpt"/>
</dbReference>
<feature type="region of interest" description="Disordered" evidence="14">
    <location>
        <begin position="78"/>
        <end position="100"/>
    </location>
</feature>
<reference evidence="16" key="1">
    <citation type="submission" date="2015-10" db="EMBL/GenBank/DDBJ databases">
        <authorList>
            <person name="Gilbert D.G."/>
        </authorList>
    </citation>
    <scope>NUCLEOTIDE SEQUENCE</scope>
</reference>
<evidence type="ECO:0000256" key="5">
    <source>
        <dbReference type="ARBA" id="ARBA00022475"/>
    </source>
</evidence>
<keyword evidence="10" id="KW-0406">Ion transport</keyword>
<evidence type="ECO:0000256" key="6">
    <source>
        <dbReference type="ARBA" id="ARBA00022547"/>
    </source>
</evidence>
<keyword evidence="11 15" id="KW-0472">Membrane</keyword>
<dbReference type="InterPro" id="IPR050059">
    <property type="entry name" value="ATP_synthase_B_chain"/>
</dbReference>
<keyword evidence="5" id="KW-1003">Cell membrane</keyword>
<proteinExistence type="inferred from homology"/>
<evidence type="ECO:0000256" key="1">
    <source>
        <dbReference type="ARBA" id="ARBA00004167"/>
    </source>
</evidence>
<dbReference type="EC" id="3.6.3.14" evidence="16"/>
<keyword evidence="8" id="KW-0375">Hydrogen ion transport</keyword>
<keyword evidence="12" id="KW-0066">ATP synthesis</keyword>
<evidence type="ECO:0000256" key="12">
    <source>
        <dbReference type="ARBA" id="ARBA00023310"/>
    </source>
</evidence>
<evidence type="ECO:0000256" key="11">
    <source>
        <dbReference type="ARBA" id="ARBA00023136"/>
    </source>
</evidence>
<name>A0A160VBC3_9ZZZZ</name>
<sequence>MLLLGVTELGINLPSLVAYLVNFILLLGILGFFAYKPLMRMLDERTERIRESLEAADRAREEAASAQEAIQEQIDEARREGQRIMDQTREAAERFRTEEMDKARQEAEAFVERAKADIARERDTALQEVRASFGDLAITAAERVIRSSLDRTAHESLINQVLEEGESLRRG</sequence>
<dbReference type="SUPFAM" id="SSF81573">
    <property type="entry name" value="F1F0 ATP synthase subunit B, membrane domain"/>
    <property type="match status" value="1"/>
</dbReference>
<dbReference type="PANTHER" id="PTHR33445">
    <property type="entry name" value="ATP SYNTHASE SUBUNIT B', CHLOROPLASTIC"/>
    <property type="match status" value="1"/>
</dbReference>
<evidence type="ECO:0000313" key="16">
    <source>
        <dbReference type="EMBL" id="CUV03512.1"/>
    </source>
</evidence>
<feature type="transmembrane region" description="Helical" evidence="15">
    <location>
        <begin position="16"/>
        <end position="35"/>
    </location>
</feature>
<dbReference type="NCBIfam" id="TIGR01144">
    <property type="entry name" value="ATP_synt_b"/>
    <property type="match status" value="1"/>
</dbReference>
<dbReference type="Gene3D" id="6.10.250.1580">
    <property type="match status" value="1"/>
</dbReference>
<evidence type="ECO:0000256" key="4">
    <source>
        <dbReference type="ARBA" id="ARBA00022448"/>
    </source>
</evidence>
<evidence type="ECO:0000256" key="15">
    <source>
        <dbReference type="SAM" id="Phobius"/>
    </source>
</evidence>
<keyword evidence="7 15" id="KW-0812">Transmembrane</keyword>
<dbReference type="GO" id="GO:0046961">
    <property type="term" value="F:proton-transporting ATPase activity, rotational mechanism"/>
    <property type="evidence" value="ECO:0007669"/>
    <property type="project" value="TreeGrafter"/>
</dbReference>
<comment type="similarity">
    <text evidence="3">Belongs to the ATPase B chain family.</text>
</comment>
<keyword evidence="16" id="KW-0378">Hydrolase</keyword>
<dbReference type="Pfam" id="PF00430">
    <property type="entry name" value="ATP-synt_B"/>
    <property type="match status" value="1"/>
</dbReference>
<evidence type="ECO:0000256" key="7">
    <source>
        <dbReference type="ARBA" id="ARBA00022692"/>
    </source>
</evidence>
<dbReference type="PANTHER" id="PTHR33445:SF1">
    <property type="entry name" value="ATP SYNTHASE SUBUNIT B"/>
    <property type="match status" value="1"/>
</dbReference>
<dbReference type="GO" id="GO:0015986">
    <property type="term" value="P:proton motive force-driven ATP synthesis"/>
    <property type="evidence" value="ECO:0007669"/>
    <property type="project" value="InterPro"/>
</dbReference>
<evidence type="ECO:0000256" key="3">
    <source>
        <dbReference type="ARBA" id="ARBA00005513"/>
    </source>
</evidence>
<dbReference type="GO" id="GO:0012505">
    <property type="term" value="C:endomembrane system"/>
    <property type="evidence" value="ECO:0007669"/>
    <property type="project" value="UniProtKB-SubCell"/>
</dbReference>
<evidence type="ECO:0000256" key="14">
    <source>
        <dbReference type="SAM" id="MobiDB-lite"/>
    </source>
</evidence>
<gene>
    <name evidence="16" type="ORF">MGWOODY_Clf1684</name>
</gene>
<organism evidence="16">
    <name type="scientific">hydrothermal vent metagenome</name>
    <dbReference type="NCBI Taxonomy" id="652676"/>
    <lineage>
        <taxon>unclassified sequences</taxon>
        <taxon>metagenomes</taxon>
        <taxon>ecological metagenomes</taxon>
    </lineage>
</organism>
<dbReference type="GO" id="GO:0045259">
    <property type="term" value="C:proton-transporting ATP synthase complex"/>
    <property type="evidence" value="ECO:0007669"/>
    <property type="project" value="UniProtKB-KW"/>
</dbReference>
<dbReference type="GO" id="GO:0016787">
    <property type="term" value="F:hydrolase activity"/>
    <property type="evidence" value="ECO:0007669"/>
    <property type="project" value="UniProtKB-KW"/>
</dbReference>